<keyword evidence="2" id="KW-1185">Reference proteome</keyword>
<comment type="caution">
    <text evidence="1">The sequence shown here is derived from an EMBL/GenBank/DDBJ whole genome shotgun (WGS) entry which is preliminary data.</text>
</comment>
<protein>
    <submittedName>
        <fullName evidence="1">Uncharacterized protein</fullName>
    </submittedName>
</protein>
<reference evidence="1" key="1">
    <citation type="submission" date="2022-04" db="EMBL/GenBank/DDBJ databases">
        <title>Carnegiea gigantea Genome sequencing and assembly v2.</title>
        <authorList>
            <person name="Copetti D."/>
            <person name="Sanderson M.J."/>
            <person name="Burquez A."/>
            <person name="Wojciechowski M.F."/>
        </authorList>
    </citation>
    <scope>NUCLEOTIDE SEQUENCE</scope>
    <source>
        <strain evidence="1">SGP5-SGP5p</strain>
        <tissue evidence="1">Aerial part</tissue>
    </source>
</reference>
<accession>A0A9Q1JN57</accession>
<dbReference type="Proteomes" id="UP001153076">
    <property type="component" value="Unassembled WGS sequence"/>
</dbReference>
<name>A0A9Q1JN57_9CARY</name>
<sequence length="200" mass="22320">MPRQSPMLRVWTNDEIKDKARQESVIGFGRGYLEDTLDKTSMTDMEEQVNEEEHHSKSVEDKGYQDMVHDFPQFAIPSFSLGVSQDEKEALPKGVVVDSLPDILAVAVQVINCDVEDVITRCVMTSAQCISTPLLPGPIMLCSKEDNDAFVDRSLMRIAKPNLHIRDVQTTTNTNKGKAVLVKAPKRCRTRSAPCSITEL</sequence>
<evidence type="ECO:0000313" key="2">
    <source>
        <dbReference type="Proteomes" id="UP001153076"/>
    </source>
</evidence>
<dbReference type="AlphaFoldDB" id="A0A9Q1JN57"/>
<dbReference type="EMBL" id="JAKOGI010001435">
    <property type="protein sequence ID" value="KAJ8425630.1"/>
    <property type="molecule type" value="Genomic_DNA"/>
</dbReference>
<organism evidence="1 2">
    <name type="scientific">Carnegiea gigantea</name>
    <dbReference type="NCBI Taxonomy" id="171969"/>
    <lineage>
        <taxon>Eukaryota</taxon>
        <taxon>Viridiplantae</taxon>
        <taxon>Streptophyta</taxon>
        <taxon>Embryophyta</taxon>
        <taxon>Tracheophyta</taxon>
        <taxon>Spermatophyta</taxon>
        <taxon>Magnoliopsida</taxon>
        <taxon>eudicotyledons</taxon>
        <taxon>Gunneridae</taxon>
        <taxon>Pentapetalae</taxon>
        <taxon>Caryophyllales</taxon>
        <taxon>Cactineae</taxon>
        <taxon>Cactaceae</taxon>
        <taxon>Cactoideae</taxon>
        <taxon>Echinocereeae</taxon>
        <taxon>Carnegiea</taxon>
    </lineage>
</organism>
<evidence type="ECO:0000313" key="1">
    <source>
        <dbReference type="EMBL" id="KAJ8425630.1"/>
    </source>
</evidence>
<proteinExistence type="predicted"/>
<gene>
    <name evidence="1" type="ORF">Cgig2_024285</name>
</gene>